<evidence type="ECO:0000313" key="11">
    <source>
        <dbReference type="Proteomes" id="UP001153555"/>
    </source>
</evidence>
<protein>
    <submittedName>
        <fullName evidence="10">Mitochondrial import receptor subunit TOM40-1</fullName>
    </submittedName>
</protein>
<keyword evidence="4" id="KW-1134">Transmembrane beta strand</keyword>
<dbReference type="EMBL" id="CACSLK010011313">
    <property type="protein sequence ID" value="CAA0813495.1"/>
    <property type="molecule type" value="Genomic_DNA"/>
</dbReference>
<evidence type="ECO:0000256" key="8">
    <source>
        <dbReference type="ARBA" id="ARBA00023128"/>
    </source>
</evidence>
<comment type="similarity">
    <text evidence="2">Belongs to the Tom40 family.</text>
</comment>
<keyword evidence="10" id="KW-0675">Receptor</keyword>
<comment type="subcellular location">
    <subcellularLocation>
        <location evidence="1">Mitochondrion outer membrane</location>
        <topology evidence="1">Multi-pass membrane protein</topology>
    </subcellularLocation>
</comment>
<dbReference type="PANTHER" id="PTHR10802">
    <property type="entry name" value="MITOCHONDRIAL IMPORT RECEPTOR SUBUNIT TOM40"/>
    <property type="match status" value="1"/>
</dbReference>
<evidence type="ECO:0000256" key="5">
    <source>
        <dbReference type="ARBA" id="ARBA00022692"/>
    </source>
</evidence>
<dbReference type="Proteomes" id="UP001153555">
    <property type="component" value="Unassembled WGS sequence"/>
</dbReference>
<name>A0A9N7MQP8_STRHE</name>
<dbReference type="GO" id="GO:0008320">
    <property type="term" value="F:protein transmembrane transporter activity"/>
    <property type="evidence" value="ECO:0007669"/>
    <property type="project" value="InterPro"/>
</dbReference>
<evidence type="ECO:0000256" key="3">
    <source>
        <dbReference type="ARBA" id="ARBA00022448"/>
    </source>
</evidence>
<dbReference type="Gene3D" id="2.40.160.10">
    <property type="entry name" value="Porin"/>
    <property type="match status" value="1"/>
</dbReference>
<evidence type="ECO:0000313" key="10">
    <source>
        <dbReference type="EMBL" id="CAA0813495.1"/>
    </source>
</evidence>
<gene>
    <name evidence="10" type="ORF">SHERM_14054</name>
</gene>
<comment type="caution">
    <text evidence="10">The sequence shown here is derived from an EMBL/GenBank/DDBJ whole genome shotgun (WGS) entry which is preliminary data.</text>
</comment>
<organism evidence="10 11">
    <name type="scientific">Striga hermonthica</name>
    <name type="common">Purple witchweed</name>
    <name type="synonym">Buchnera hermonthica</name>
    <dbReference type="NCBI Taxonomy" id="68872"/>
    <lineage>
        <taxon>Eukaryota</taxon>
        <taxon>Viridiplantae</taxon>
        <taxon>Streptophyta</taxon>
        <taxon>Embryophyta</taxon>
        <taxon>Tracheophyta</taxon>
        <taxon>Spermatophyta</taxon>
        <taxon>Magnoliopsida</taxon>
        <taxon>eudicotyledons</taxon>
        <taxon>Gunneridae</taxon>
        <taxon>Pentapetalae</taxon>
        <taxon>asterids</taxon>
        <taxon>lamiids</taxon>
        <taxon>Lamiales</taxon>
        <taxon>Orobanchaceae</taxon>
        <taxon>Buchnereae</taxon>
        <taxon>Striga</taxon>
    </lineage>
</organism>
<evidence type="ECO:0000256" key="6">
    <source>
        <dbReference type="ARBA" id="ARBA00022787"/>
    </source>
</evidence>
<keyword evidence="7" id="KW-0653">Protein transport</keyword>
<dbReference type="AlphaFoldDB" id="A0A9N7MQP8"/>
<evidence type="ECO:0000256" key="7">
    <source>
        <dbReference type="ARBA" id="ARBA00022927"/>
    </source>
</evidence>
<dbReference type="OrthoDB" id="19656at2759"/>
<evidence type="ECO:0000256" key="9">
    <source>
        <dbReference type="ARBA" id="ARBA00023136"/>
    </source>
</evidence>
<dbReference type="Pfam" id="PF01459">
    <property type="entry name" value="Porin_3"/>
    <property type="match status" value="1"/>
</dbReference>
<keyword evidence="8" id="KW-0496">Mitochondrion</keyword>
<proteinExistence type="inferred from homology"/>
<keyword evidence="3" id="KW-0813">Transport</keyword>
<evidence type="ECO:0000256" key="2">
    <source>
        <dbReference type="ARBA" id="ARBA00010510"/>
    </source>
</evidence>
<keyword evidence="6" id="KW-1000">Mitochondrion outer membrane</keyword>
<keyword evidence="5" id="KW-0812">Transmembrane</keyword>
<reference evidence="10" key="1">
    <citation type="submission" date="2019-12" db="EMBL/GenBank/DDBJ databases">
        <authorList>
            <person name="Scholes J."/>
        </authorList>
    </citation>
    <scope>NUCLEOTIDE SEQUENCE</scope>
</reference>
<dbReference type="GO" id="GO:0030150">
    <property type="term" value="P:protein import into mitochondrial matrix"/>
    <property type="evidence" value="ECO:0007669"/>
    <property type="project" value="InterPro"/>
</dbReference>
<keyword evidence="9" id="KW-0472">Membrane</keyword>
<evidence type="ECO:0000256" key="4">
    <source>
        <dbReference type="ARBA" id="ARBA00022452"/>
    </source>
</evidence>
<dbReference type="InterPro" id="IPR023614">
    <property type="entry name" value="Porin_dom_sf"/>
</dbReference>
<dbReference type="GO" id="GO:0005741">
    <property type="term" value="C:mitochondrial outer membrane"/>
    <property type="evidence" value="ECO:0007669"/>
    <property type="project" value="UniProtKB-SubCell"/>
</dbReference>
<keyword evidence="11" id="KW-1185">Reference proteome</keyword>
<dbReference type="InterPro" id="IPR037930">
    <property type="entry name" value="Tom40"/>
</dbReference>
<accession>A0A9N7MQP8</accession>
<dbReference type="InterPro" id="IPR027246">
    <property type="entry name" value="Porin_Euk/Tom40"/>
</dbReference>
<evidence type="ECO:0000256" key="1">
    <source>
        <dbReference type="ARBA" id="ARBA00004374"/>
    </source>
</evidence>
<sequence>MQVSADTGSDHEERGTAFALAEWVPPSKRIERIDVIEKGEGMFGLGFLPQCRMIVPEYSFLDARGLGVYEGKKLDFVSVVAARQTASTGMVALSYVQKVSEKVSLASDFMYNAMSRDVTASFGYDYILRQCRLRGKIDSNGVVAAFLEERFNMGLNFILSAEIDHKKKDYKFGFGLSGRIDYALPMGVFHFS</sequence>